<dbReference type="EC" id="2.4.2.10" evidence="2 6"/>
<dbReference type="InterPro" id="IPR029057">
    <property type="entry name" value="PRTase-like"/>
</dbReference>
<comment type="function">
    <text evidence="6">Catalyzes the transfer of a ribosyl phosphate group from 5-phosphoribose 1-diphosphate to orotate, leading to the formation of orotidine monophosphate (OMP).</text>
</comment>
<dbReference type="eggNOG" id="COG0461">
    <property type="taxonomic scope" value="Bacteria"/>
</dbReference>
<dbReference type="UniPathway" id="UPA00070">
    <property type="reaction ID" value="UER00119"/>
</dbReference>
<comment type="similarity">
    <text evidence="6">Belongs to the purine/pyrimidine phosphoribosyltransferase family. PyrE subfamily.</text>
</comment>
<comment type="catalytic activity">
    <reaction evidence="6">
        <text>orotidine 5'-phosphate + diphosphate = orotate + 5-phospho-alpha-D-ribose 1-diphosphate</text>
        <dbReference type="Rhea" id="RHEA:10380"/>
        <dbReference type="ChEBI" id="CHEBI:30839"/>
        <dbReference type="ChEBI" id="CHEBI:33019"/>
        <dbReference type="ChEBI" id="CHEBI:57538"/>
        <dbReference type="ChEBI" id="CHEBI:58017"/>
        <dbReference type="EC" id="2.4.2.10"/>
    </reaction>
</comment>
<dbReference type="NCBIfam" id="TIGR00336">
    <property type="entry name" value="pyrE"/>
    <property type="match status" value="1"/>
</dbReference>
<dbReference type="InterPro" id="IPR004467">
    <property type="entry name" value="Or_phspho_trans_dom"/>
</dbReference>
<comment type="subunit">
    <text evidence="6">Homodimer.</text>
</comment>
<dbReference type="GO" id="GO:0044205">
    <property type="term" value="P:'de novo' UMP biosynthetic process"/>
    <property type="evidence" value="ECO:0007669"/>
    <property type="project" value="UniProtKB-UniRule"/>
</dbReference>
<dbReference type="Pfam" id="PF00156">
    <property type="entry name" value="Pribosyltran"/>
    <property type="match status" value="1"/>
</dbReference>
<accession>A0A0A3IAB5</accession>
<organism evidence="8 9">
    <name type="scientific">Ureibacillus manganicus DSM 26584</name>
    <dbReference type="NCBI Taxonomy" id="1384049"/>
    <lineage>
        <taxon>Bacteria</taxon>
        <taxon>Bacillati</taxon>
        <taxon>Bacillota</taxon>
        <taxon>Bacilli</taxon>
        <taxon>Bacillales</taxon>
        <taxon>Caryophanaceae</taxon>
        <taxon>Ureibacillus</taxon>
    </lineage>
</organism>
<dbReference type="GO" id="GO:0019856">
    <property type="term" value="P:pyrimidine nucleobase biosynthetic process"/>
    <property type="evidence" value="ECO:0007669"/>
    <property type="project" value="TreeGrafter"/>
</dbReference>
<evidence type="ECO:0000313" key="8">
    <source>
        <dbReference type="EMBL" id="KGR80415.1"/>
    </source>
</evidence>
<dbReference type="Gene3D" id="3.40.50.2020">
    <property type="match status" value="1"/>
</dbReference>
<dbReference type="InterPro" id="IPR023031">
    <property type="entry name" value="OPRT"/>
</dbReference>
<feature type="binding site" evidence="6">
    <location>
        <position position="102"/>
    </location>
    <ligand>
        <name>5-phospho-alpha-D-ribose 1-diphosphate</name>
        <dbReference type="ChEBI" id="CHEBI:58017"/>
        <note>ligand shared between dimeric partners</note>
    </ligand>
</feature>
<comment type="caution">
    <text evidence="8">The sequence shown here is derived from an EMBL/GenBank/DDBJ whole genome shotgun (WGS) entry which is preliminary data.</text>
</comment>
<keyword evidence="9" id="KW-1185">Reference proteome</keyword>
<feature type="binding site" evidence="6">
    <location>
        <position position="96"/>
    </location>
    <ligand>
        <name>5-phospho-alpha-D-ribose 1-diphosphate</name>
        <dbReference type="ChEBI" id="CHEBI:58017"/>
        <note>ligand shared between dimeric partners</note>
    </ligand>
</feature>
<comment type="caution">
    <text evidence="6">Lacks conserved residue(s) required for the propagation of feature annotation.</text>
</comment>
<protein>
    <recommendedName>
        <fullName evidence="2 6">Orotate phosphoribosyltransferase</fullName>
        <shortName evidence="6">OPRT</shortName>
        <shortName evidence="6">OPRTase</shortName>
        <ecNumber evidence="2 6">2.4.2.10</ecNumber>
    </recommendedName>
</protein>
<dbReference type="SUPFAM" id="SSF53271">
    <property type="entry name" value="PRTase-like"/>
    <property type="match status" value="1"/>
</dbReference>
<feature type="binding site" evidence="6">
    <location>
        <position position="100"/>
    </location>
    <ligand>
        <name>5-phospho-alpha-D-ribose 1-diphosphate</name>
        <dbReference type="ChEBI" id="CHEBI:58017"/>
        <note>ligand shared between dimeric partners</note>
    </ligand>
</feature>
<name>A0A0A3IAB5_9BACL</name>
<feature type="binding site" description="in other chain" evidence="6">
    <location>
        <begin position="122"/>
        <end position="130"/>
    </location>
    <ligand>
        <name>5-phospho-alpha-D-ribose 1-diphosphate</name>
        <dbReference type="ChEBI" id="CHEBI:58017"/>
        <note>ligand shared between dimeric partners</note>
    </ligand>
</feature>
<dbReference type="STRING" id="1384049.CD29_00545"/>
<evidence type="ECO:0000256" key="6">
    <source>
        <dbReference type="HAMAP-Rule" id="MF_01208"/>
    </source>
</evidence>
<keyword evidence="4 6" id="KW-0808">Transferase</keyword>
<evidence type="ECO:0000256" key="5">
    <source>
        <dbReference type="ARBA" id="ARBA00022975"/>
    </source>
</evidence>
<feature type="binding site" evidence="6">
    <location>
        <position position="126"/>
    </location>
    <ligand>
        <name>orotate</name>
        <dbReference type="ChEBI" id="CHEBI:30839"/>
    </ligand>
</feature>
<evidence type="ECO:0000256" key="1">
    <source>
        <dbReference type="ARBA" id="ARBA00004889"/>
    </source>
</evidence>
<proteinExistence type="inferred from homology"/>
<comment type="cofactor">
    <cofactor evidence="6">
        <name>Mg(2+)</name>
        <dbReference type="ChEBI" id="CHEBI:18420"/>
    </cofactor>
</comment>
<evidence type="ECO:0000259" key="7">
    <source>
        <dbReference type="Pfam" id="PF00156"/>
    </source>
</evidence>
<keyword evidence="5 6" id="KW-0665">Pyrimidine biosynthesis</keyword>
<feature type="domain" description="Phosphoribosyltransferase" evidence="7">
    <location>
        <begin position="47"/>
        <end position="161"/>
    </location>
</feature>
<dbReference type="PANTHER" id="PTHR19278">
    <property type="entry name" value="OROTATE PHOSPHORIBOSYLTRANSFERASE"/>
    <property type="match status" value="1"/>
</dbReference>
<dbReference type="RefSeq" id="WP_036181716.1">
    <property type="nucleotide sequence ID" value="NZ_AVDA01000001.1"/>
</dbReference>
<dbReference type="PANTHER" id="PTHR19278:SF9">
    <property type="entry name" value="URIDINE 5'-MONOPHOSPHATE SYNTHASE"/>
    <property type="match status" value="1"/>
</dbReference>
<evidence type="ECO:0000256" key="4">
    <source>
        <dbReference type="ARBA" id="ARBA00022679"/>
    </source>
</evidence>
<dbReference type="OrthoDB" id="9802134at2"/>
<dbReference type="AlphaFoldDB" id="A0A0A3IAB5"/>
<dbReference type="HAMAP" id="MF_01208">
    <property type="entry name" value="PyrE"/>
    <property type="match status" value="1"/>
</dbReference>
<sequence length="213" mass="23019">MSLHKEIAHAMLKVGAVELNPTELFTWASGIKSPIYCDTRLTISDPTARKQIANGLAQNIKEFFPETDVVAGTATAGIPHAAWVSDILELPMVYVRSKAKEHGRGNQIEGKISEGQKVVVVEDIISTGGSSITAVEALRNAGCEVVGVVCVYTYNLPRAEKAFEEIGVKYVSLTNFDYLVEAAAETGTISEDQIPFLKEWHAELKAGTLQAGK</sequence>
<gene>
    <name evidence="6" type="primary">pyrE</name>
    <name evidence="8" type="ORF">CD29_00545</name>
</gene>
<dbReference type="GO" id="GO:0004588">
    <property type="term" value="F:orotate phosphoribosyltransferase activity"/>
    <property type="evidence" value="ECO:0007669"/>
    <property type="project" value="UniProtKB-UniRule"/>
</dbReference>
<evidence type="ECO:0000313" key="9">
    <source>
        <dbReference type="Proteomes" id="UP000030416"/>
    </source>
</evidence>
<keyword evidence="6" id="KW-0460">Magnesium</keyword>
<dbReference type="CDD" id="cd06223">
    <property type="entry name" value="PRTases_typeI"/>
    <property type="match status" value="1"/>
</dbReference>
<reference evidence="8 9" key="1">
    <citation type="submission" date="2014-02" db="EMBL/GenBank/DDBJ databases">
        <title>Draft genome sequence of Lysinibacillus manganicus DSM 26584T.</title>
        <authorList>
            <person name="Zhang F."/>
            <person name="Wang G."/>
            <person name="Zhang L."/>
        </authorList>
    </citation>
    <scope>NUCLEOTIDE SEQUENCE [LARGE SCALE GENOMIC DNA]</scope>
    <source>
        <strain evidence="8 9">DSM 26584</strain>
    </source>
</reference>
<dbReference type="Proteomes" id="UP000030416">
    <property type="component" value="Unassembled WGS sequence"/>
</dbReference>
<dbReference type="InterPro" id="IPR000836">
    <property type="entry name" value="PRTase_dom"/>
</dbReference>
<dbReference type="GO" id="GO:0000287">
    <property type="term" value="F:magnesium ion binding"/>
    <property type="evidence" value="ECO:0007669"/>
    <property type="project" value="UniProtKB-UniRule"/>
</dbReference>
<evidence type="ECO:0000256" key="2">
    <source>
        <dbReference type="ARBA" id="ARBA00011971"/>
    </source>
</evidence>
<comment type="pathway">
    <text evidence="1 6">Pyrimidine metabolism; UMP biosynthesis via de novo pathway; UMP from orotate: step 1/2.</text>
</comment>
<dbReference type="EMBL" id="JPVN01000001">
    <property type="protein sequence ID" value="KGR80415.1"/>
    <property type="molecule type" value="Genomic_DNA"/>
</dbReference>
<keyword evidence="3 6" id="KW-0328">Glycosyltransferase</keyword>
<evidence type="ECO:0000256" key="3">
    <source>
        <dbReference type="ARBA" id="ARBA00022676"/>
    </source>
</evidence>